<dbReference type="InterPro" id="IPR050167">
    <property type="entry name" value="Ser_Thr_protein_kinase"/>
</dbReference>
<evidence type="ECO:0000259" key="3">
    <source>
        <dbReference type="PROSITE" id="PS50011"/>
    </source>
</evidence>
<proteinExistence type="predicted"/>
<gene>
    <name evidence="4" type="ORF">CVIRNUC_009084</name>
</gene>
<keyword evidence="5" id="KW-1185">Reference proteome</keyword>
<dbReference type="PANTHER" id="PTHR23257">
    <property type="entry name" value="SERINE-THREONINE PROTEIN KINASE"/>
    <property type="match status" value="1"/>
</dbReference>
<protein>
    <recommendedName>
        <fullName evidence="3">Protein kinase domain-containing protein</fullName>
    </recommendedName>
</protein>
<feature type="compositionally biased region" description="Polar residues" evidence="2">
    <location>
        <begin position="204"/>
        <end position="229"/>
    </location>
</feature>
<dbReference type="EMBL" id="CAUYUE010000013">
    <property type="protein sequence ID" value="CAK0785871.1"/>
    <property type="molecule type" value="Genomic_DNA"/>
</dbReference>
<dbReference type="SMART" id="SM00220">
    <property type="entry name" value="S_TKc"/>
    <property type="match status" value="1"/>
</dbReference>
<dbReference type="GO" id="GO:0005737">
    <property type="term" value="C:cytoplasm"/>
    <property type="evidence" value="ECO:0007669"/>
    <property type="project" value="TreeGrafter"/>
</dbReference>
<feature type="domain" description="Protein kinase" evidence="3">
    <location>
        <begin position="381"/>
        <end position="569"/>
    </location>
</feature>
<dbReference type="GO" id="GO:0004672">
    <property type="term" value="F:protein kinase activity"/>
    <property type="evidence" value="ECO:0007669"/>
    <property type="project" value="InterPro"/>
</dbReference>
<dbReference type="PROSITE" id="PS00107">
    <property type="entry name" value="PROTEIN_KINASE_ATP"/>
    <property type="match status" value="1"/>
</dbReference>
<dbReference type="SUPFAM" id="SSF56112">
    <property type="entry name" value="Protein kinase-like (PK-like)"/>
    <property type="match status" value="1"/>
</dbReference>
<dbReference type="Gene3D" id="1.10.510.10">
    <property type="entry name" value="Transferase(Phosphotransferase) domain 1"/>
    <property type="match status" value="1"/>
</dbReference>
<dbReference type="GO" id="GO:0007165">
    <property type="term" value="P:signal transduction"/>
    <property type="evidence" value="ECO:0007669"/>
    <property type="project" value="TreeGrafter"/>
</dbReference>
<feature type="binding site" evidence="1">
    <location>
        <position position="408"/>
    </location>
    <ligand>
        <name>ATP</name>
        <dbReference type="ChEBI" id="CHEBI:30616"/>
    </ligand>
</feature>
<dbReference type="InterPro" id="IPR017441">
    <property type="entry name" value="Protein_kinase_ATP_BS"/>
</dbReference>
<comment type="caution">
    <text evidence="4">The sequence shown here is derived from an EMBL/GenBank/DDBJ whole genome shotgun (WGS) entry which is preliminary data.</text>
</comment>
<keyword evidence="1" id="KW-0067">ATP-binding</keyword>
<dbReference type="InterPro" id="IPR000719">
    <property type="entry name" value="Prot_kinase_dom"/>
</dbReference>
<evidence type="ECO:0000256" key="1">
    <source>
        <dbReference type="PROSITE-ProRule" id="PRU10141"/>
    </source>
</evidence>
<feature type="region of interest" description="Disordered" evidence="2">
    <location>
        <begin position="178"/>
        <end position="275"/>
    </location>
</feature>
<keyword evidence="1" id="KW-0547">Nucleotide-binding</keyword>
<dbReference type="GO" id="GO:0005524">
    <property type="term" value="F:ATP binding"/>
    <property type="evidence" value="ECO:0007669"/>
    <property type="project" value="UniProtKB-UniRule"/>
</dbReference>
<evidence type="ECO:0000313" key="5">
    <source>
        <dbReference type="Proteomes" id="UP001314263"/>
    </source>
</evidence>
<dbReference type="InterPro" id="IPR001245">
    <property type="entry name" value="Ser-Thr/Tyr_kinase_cat_dom"/>
</dbReference>
<reference evidence="4 5" key="1">
    <citation type="submission" date="2023-10" db="EMBL/GenBank/DDBJ databases">
        <authorList>
            <person name="Maclean D."/>
            <person name="Macfadyen A."/>
        </authorList>
    </citation>
    <scope>NUCLEOTIDE SEQUENCE [LARGE SCALE GENOMIC DNA]</scope>
</reference>
<dbReference type="PANTHER" id="PTHR23257:SF963">
    <property type="entry name" value="AT08303P"/>
    <property type="match status" value="1"/>
</dbReference>
<dbReference type="AlphaFoldDB" id="A0AAV1IGQ8"/>
<sequence>MARWMIGFCVAGESRGSPSRLHIPRGTLSWSVTPEASPTGDVIDPGHHAALLSSLQHSESAPGQLAQWDLSTGSWRAATPAVGTPSSQRPPTSMEAAQAGGPSLLAHQINIPSTEHDRRSVSLSSLARPAPVWQGQPLGACHLTSLPCPEAAQPGTAMPVPIPTRSAFAAYAVQQSFSSGSSAQSSGQAGQFGLPRRQRPTDPEASSPQHACSNVSGSQLKASPSSRLQGASLGTDLSARDSAAGLRQSRKSTGSSETHSKPQCHIPKLQPSLSDSGELWGAAMRAAAHQRGSHEDARPASVAALQVALPPTLESEEAGKVADEDVSLAKQPAVQGPRPSRLELGSRLRTGEWTSDGGWHEVSDPPLQMPLGLHQIPTGALKKLHELGRGQFGRVWLAHWKGVEVAVKELHRSGDARARAEMLQEAQTLAGLRHPCVVALFGILLDESSGNLSSVIEYVHGGSLKAGLQKLQRDINATERFRAAVALQAARGMEYLHSRHVVHFDLKCDNLLADLRSKLQPLVKIGDMGLSKYKAATFMSGNMRGTLPWMAPEMFPAMSASKSGSGQQV</sequence>
<dbReference type="Pfam" id="PF07714">
    <property type="entry name" value="PK_Tyr_Ser-Thr"/>
    <property type="match status" value="1"/>
</dbReference>
<organism evidence="4 5">
    <name type="scientific">Coccomyxa viridis</name>
    <dbReference type="NCBI Taxonomy" id="1274662"/>
    <lineage>
        <taxon>Eukaryota</taxon>
        <taxon>Viridiplantae</taxon>
        <taxon>Chlorophyta</taxon>
        <taxon>core chlorophytes</taxon>
        <taxon>Trebouxiophyceae</taxon>
        <taxon>Trebouxiophyceae incertae sedis</taxon>
        <taxon>Coccomyxaceae</taxon>
        <taxon>Coccomyxa</taxon>
    </lineage>
</organism>
<feature type="compositionally biased region" description="Low complexity" evidence="2">
    <location>
        <begin position="178"/>
        <end position="193"/>
    </location>
</feature>
<dbReference type="Proteomes" id="UP001314263">
    <property type="component" value="Unassembled WGS sequence"/>
</dbReference>
<dbReference type="InterPro" id="IPR011009">
    <property type="entry name" value="Kinase-like_dom_sf"/>
</dbReference>
<dbReference type="PROSITE" id="PS50011">
    <property type="entry name" value="PROTEIN_KINASE_DOM"/>
    <property type="match status" value="1"/>
</dbReference>
<evidence type="ECO:0000256" key="2">
    <source>
        <dbReference type="SAM" id="MobiDB-lite"/>
    </source>
</evidence>
<feature type="region of interest" description="Disordered" evidence="2">
    <location>
        <begin position="77"/>
        <end position="100"/>
    </location>
</feature>
<name>A0AAV1IGQ8_9CHLO</name>
<accession>A0AAV1IGQ8</accession>
<evidence type="ECO:0000313" key="4">
    <source>
        <dbReference type="EMBL" id="CAK0785871.1"/>
    </source>
</evidence>